<comment type="caution">
    <text evidence="2">The sequence shown here is derived from an EMBL/GenBank/DDBJ whole genome shotgun (WGS) entry which is preliminary data.</text>
</comment>
<dbReference type="EMBL" id="JAAZSQ010000012">
    <property type="protein sequence ID" value="NKX55412.1"/>
    <property type="molecule type" value="Genomic_DNA"/>
</dbReference>
<dbReference type="Pfam" id="PF14542">
    <property type="entry name" value="Acetyltransf_CG"/>
    <property type="match status" value="1"/>
</dbReference>
<keyword evidence="2" id="KW-0808">Transferase</keyword>
<evidence type="ECO:0000313" key="2">
    <source>
        <dbReference type="EMBL" id="NKX55412.1"/>
    </source>
</evidence>
<proteinExistence type="predicted"/>
<dbReference type="RefSeq" id="WP_168486916.1">
    <property type="nucleotide sequence ID" value="NZ_JAAZSQ010000012.1"/>
</dbReference>
<gene>
    <name evidence="2" type="ORF">HGG74_12860</name>
</gene>
<reference evidence="2 3" key="1">
    <citation type="submission" date="2020-04" db="EMBL/GenBank/DDBJ databases">
        <title>Arthrobacter sp. nov.</title>
        <authorList>
            <person name="Liu S."/>
        </authorList>
    </citation>
    <scope>NUCLEOTIDE SEQUENCE [LARGE SCALE GENOMIC DNA]</scope>
    <source>
        <strain evidence="2 3">E918</strain>
    </source>
</reference>
<dbReference type="SUPFAM" id="SSF55729">
    <property type="entry name" value="Acyl-CoA N-acyltransferases (Nat)"/>
    <property type="match status" value="1"/>
</dbReference>
<protein>
    <submittedName>
        <fullName evidence="2">N-acetyltransferase</fullName>
    </submittedName>
</protein>
<evidence type="ECO:0000313" key="3">
    <source>
        <dbReference type="Proteomes" id="UP000544090"/>
    </source>
</evidence>
<dbReference type="GO" id="GO:0016740">
    <property type="term" value="F:transferase activity"/>
    <property type="evidence" value="ECO:0007669"/>
    <property type="project" value="UniProtKB-KW"/>
</dbReference>
<sequence length="109" mass="12542">MDTTRCGSVPEPAGTAARRPLVRDNPAARRFEIYVGQHPAGYLRYCIKDDEIWLLETVVSRRYCVDNLVPYLVCWALDDARQRRLDVRVVSPAVRTFIAIHDVLERDGR</sequence>
<dbReference type="AlphaFoldDB" id="A0A7X6HGW6"/>
<organism evidence="2 3">
    <name type="scientific">Arthrobacter mobilis</name>
    <dbReference type="NCBI Taxonomy" id="2724944"/>
    <lineage>
        <taxon>Bacteria</taxon>
        <taxon>Bacillati</taxon>
        <taxon>Actinomycetota</taxon>
        <taxon>Actinomycetes</taxon>
        <taxon>Micrococcales</taxon>
        <taxon>Micrococcaceae</taxon>
        <taxon>Arthrobacter</taxon>
    </lineage>
</organism>
<dbReference type="InterPro" id="IPR016181">
    <property type="entry name" value="Acyl_CoA_acyltransferase"/>
</dbReference>
<accession>A0A7X6HGW6</accession>
<keyword evidence="3" id="KW-1185">Reference proteome</keyword>
<dbReference type="Gene3D" id="3.40.630.30">
    <property type="match status" value="1"/>
</dbReference>
<dbReference type="InterPro" id="IPR031165">
    <property type="entry name" value="GNAT_YJDJ"/>
</dbReference>
<evidence type="ECO:0000259" key="1">
    <source>
        <dbReference type="Pfam" id="PF14542"/>
    </source>
</evidence>
<dbReference type="Proteomes" id="UP000544090">
    <property type="component" value="Unassembled WGS sequence"/>
</dbReference>
<feature type="domain" description="N-acetyltransferase" evidence="1">
    <location>
        <begin position="30"/>
        <end position="102"/>
    </location>
</feature>
<name>A0A7X6HGW6_9MICC</name>